<sequence>MFVALKLCIDGFLNGCRLYLGVDSTVLIGKWRGQLASAIAVDDHNWMFPIAYVVLTQRQMKTGSGSWRSYIRQ</sequence>
<reference evidence="1" key="2">
    <citation type="journal article" date="2015" name="Data Brief">
        <title>Shoot transcriptome of the giant reed, Arundo donax.</title>
        <authorList>
            <person name="Barrero R.A."/>
            <person name="Guerrero F.D."/>
            <person name="Moolhuijzen P."/>
            <person name="Goolsby J.A."/>
            <person name="Tidwell J."/>
            <person name="Bellgard S.E."/>
            <person name="Bellgard M.I."/>
        </authorList>
    </citation>
    <scope>NUCLEOTIDE SEQUENCE</scope>
    <source>
        <tissue evidence="1">Shoot tissue taken approximately 20 cm above the soil surface</tissue>
    </source>
</reference>
<dbReference type="AlphaFoldDB" id="A0A0A9HM18"/>
<reference evidence="1" key="1">
    <citation type="submission" date="2014-09" db="EMBL/GenBank/DDBJ databases">
        <authorList>
            <person name="Magalhaes I.L.F."/>
            <person name="Oliveira U."/>
            <person name="Santos F.R."/>
            <person name="Vidigal T.H.D.A."/>
            <person name="Brescovit A.D."/>
            <person name="Santos A.J."/>
        </authorList>
    </citation>
    <scope>NUCLEOTIDE SEQUENCE</scope>
    <source>
        <tissue evidence="1">Shoot tissue taken approximately 20 cm above the soil surface</tissue>
    </source>
</reference>
<dbReference type="PANTHER" id="PTHR31973">
    <property type="entry name" value="POLYPROTEIN, PUTATIVE-RELATED"/>
    <property type="match status" value="1"/>
</dbReference>
<proteinExistence type="predicted"/>
<organism evidence="1">
    <name type="scientific">Arundo donax</name>
    <name type="common">Giant reed</name>
    <name type="synonym">Donax arundinaceus</name>
    <dbReference type="NCBI Taxonomy" id="35708"/>
    <lineage>
        <taxon>Eukaryota</taxon>
        <taxon>Viridiplantae</taxon>
        <taxon>Streptophyta</taxon>
        <taxon>Embryophyta</taxon>
        <taxon>Tracheophyta</taxon>
        <taxon>Spermatophyta</taxon>
        <taxon>Magnoliopsida</taxon>
        <taxon>Liliopsida</taxon>
        <taxon>Poales</taxon>
        <taxon>Poaceae</taxon>
        <taxon>PACMAD clade</taxon>
        <taxon>Arundinoideae</taxon>
        <taxon>Arundineae</taxon>
        <taxon>Arundo</taxon>
    </lineage>
</organism>
<name>A0A0A9HM18_ARUDO</name>
<dbReference type="PANTHER" id="PTHR31973:SF195">
    <property type="entry name" value="MUDR FAMILY TRANSPOSASE"/>
    <property type="match status" value="1"/>
</dbReference>
<dbReference type="EMBL" id="GBRH01163953">
    <property type="protein sequence ID" value="JAE33943.1"/>
    <property type="molecule type" value="Transcribed_RNA"/>
</dbReference>
<evidence type="ECO:0008006" key="2">
    <source>
        <dbReference type="Google" id="ProtNLM"/>
    </source>
</evidence>
<protein>
    <recommendedName>
        <fullName evidence="2">MULE transposase domain-containing protein</fullName>
    </recommendedName>
</protein>
<evidence type="ECO:0000313" key="1">
    <source>
        <dbReference type="EMBL" id="JAE33943.1"/>
    </source>
</evidence>
<accession>A0A0A9HM18</accession>